<sequence length="111" mass="12118">MIQATIKRNQQQEIISVEITGHADYAAYGSDIVCAGVSALAANTINSIEKLAGYRPILEVNETDGGYLYCETPAGLSGKQRETTQVLFESLLIGLQSVAEEYDKYIKIMLV</sequence>
<dbReference type="EMBL" id="NGKC01000005">
    <property type="protein sequence ID" value="RSU12456.1"/>
    <property type="molecule type" value="Genomic_DNA"/>
</dbReference>
<dbReference type="GO" id="GO:0006508">
    <property type="term" value="P:proteolysis"/>
    <property type="evidence" value="ECO:0007669"/>
    <property type="project" value="UniProtKB-KW"/>
</dbReference>
<dbReference type="RefSeq" id="WP_126813269.1">
    <property type="nucleotide sequence ID" value="NZ_NGKC01000005.1"/>
</dbReference>
<dbReference type="SUPFAM" id="SSF118010">
    <property type="entry name" value="TM1457-like"/>
    <property type="match status" value="1"/>
</dbReference>
<comment type="caution">
    <text evidence="7">The sequence shown here is derived from an EMBL/GenBank/DDBJ whole genome shotgun (WGS) entry which is preliminary data.</text>
</comment>
<dbReference type="PANTHER" id="PTHR39178">
    <property type="entry name" value="HYPOTHETICAL RIBOSOME-ASSOCIATED PROTEIN"/>
    <property type="match status" value="1"/>
</dbReference>
<dbReference type="GO" id="GO:0008234">
    <property type="term" value="F:cysteine-type peptidase activity"/>
    <property type="evidence" value="ECO:0007669"/>
    <property type="project" value="UniProtKB-KW"/>
</dbReference>
<dbReference type="Gene3D" id="3.30.70.1490">
    <property type="entry name" value="Cysteine protease Prp"/>
    <property type="match status" value="1"/>
</dbReference>
<evidence type="ECO:0000256" key="6">
    <source>
        <dbReference type="ARBA" id="ARBA00044538"/>
    </source>
</evidence>
<evidence type="ECO:0000256" key="1">
    <source>
        <dbReference type="ARBA" id="ARBA00022517"/>
    </source>
</evidence>
<keyword evidence="8" id="KW-1185">Reference proteome</keyword>
<dbReference type="InterPro" id="IPR036764">
    <property type="entry name" value="Peptidase_Prp_sf"/>
</dbReference>
<evidence type="ECO:0000256" key="2">
    <source>
        <dbReference type="ARBA" id="ARBA00022670"/>
    </source>
</evidence>
<dbReference type="InterPro" id="IPR007422">
    <property type="entry name" value="Peptidase_Prp"/>
</dbReference>
<protein>
    <recommendedName>
        <fullName evidence="6">Ribosomal processing cysteine protease Prp</fullName>
    </recommendedName>
</protein>
<reference evidence="7 8" key="1">
    <citation type="submission" date="2017-05" db="EMBL/GenBank/DDBJ databases">
        <title>Vagococcus spp. assemblies.</title>
        <authorList>
            <person name="Gulvik C.A."/>
        </authorList>
    </citation>
    <scope>NUCLEOTIDE SEQUENCE [LARGE SCALE GENOMIC DNA]</scope>
    <source>
        <strain evidence="7 8">LMG 24798</strain>
    </source>
</reference>
<dbReference type="AlphaFoldDB" id="A0A430AWP3"/>
<gene>
    <name evidence="7" type="ORF">CBF27_05630</name>
</gene>
<evidence type="ECO:0000313" key="7">
    <source>
        <dbReference type="EMBL" id="RSU12456.1"/>
    </source>
</evidence>
<evidence type="ECO:0000256" key="3">
    <source>
        <dbReference type="ARBA" id="ARBA00022801"/>
    </source>
</evidence>
<dbReference type="GO" id="GO:0042254">
    <property type="term" value="P:ribosome biogenesis"/>
    <property type="evidence" value="ECO:0007669"/>
    <property type="project" value="UniProtKB-KW"/>
</dbReference>
<proteinExistence type="inferred from homology"/>
<keyword evidence="3" id="KW-0378">Hydrolase</keyword>
<comment type="similarity">
    <text evidence="5">Belongs to the Prp family.</text>
</comment>
<evidence type="ECO:0000256" key="5">
    <source>
        <dbReference type="ARBA" id="ARBA00044503"/>
    </source>
</evidence>
<dbReference type="PANTHER" id="PTHR39178:SF1">
    <property type="entry name" value="RIBOSOMAL-PROCESSING CYSTEINE PROTEASE PRP"/>
    <property type="match status" value="1"/>
</dbReference>
<organism evidence="7 8">
    <name type="scientific">Vagococcus acidifermentans</name>
    <dbReference type="NCBI Taxonomy" id="564710"/>
    <lineage>
        <taxon>Bacteria</taxon>
        <taxon>Bacillati</taxon>
        <taxon>Bacillota</taxon>
        <taxon>Bacilli</taxon>
        <taxon>Lactobacillales</taxon>
        <taxon>Enterococcaceae</taxon>
        <taxon>Vagococcus</taxon>
    </lineage>
</organism>
<evidence type="ECO:0000256" key="4">
    <source>
        <dbReference type="ARBA" id="ARBA00022807"/>
    </source>
</evidence>
<dbReference type="CDD" id="cd16332">
    <property type="entry name" value="Prp-like"/>
    <property type="match status" value="1"/>
</dbReference>
<keyword evidence="4" id="KW-0788">Thiol protease</keyword>
<dbReference type="OrthoDB" id="48998at2"/>
<accession>A0A430AWP3</accession>
<name>A0A430AWP3_9ENTE</name>
<keyword evidence="2" id="KW-0645">Protease</keyword>
<evidence type="ECO:0000313" key="8">
    <source>
        <dbReference type="Proteomes" id="UP000286773"/>
    </source>
</evidence>
<dbReference type="Pfam" id="PF04327">
    <property type="entry name" value="Peptidase_Prp"/>
    <property type="match status" value="1"/>
</dbReference>
<dbReference type="Proteomes" id="UP000286773">
    <property type="component" value="Unassembled WGS sequence"/>
</dbReference>
<keyword evidence="1" id="KW-0690">Ribosome biogenesis</keyword>